<dbReference type="Proteomes" id="UP000321301">
    <property type="component" value="Unassembled WGS sequence"/>
</dbReference>
<dbReference type="InterPro" id="IPR034660">
    <property type="entry name" value="DinB/YfiT-like"/>
</dbReference>
<keyword evidence="3" id="KW-1185">Reference proteome</keyword>
<dbReference type="Gene3D" id="1.20.120.450">
    <property type="entry name" value="dinb family like domain"/>
    <property type="match status" value="1"/>
</dbReference>
<accession>A0A512CH38</accession>
<evidence type="ECO:0000313" key="3">
    <source>
        <dbReference type="Proteomes" id="UP000321301"/>
    </source>
</evidence>
<dbReference type="RefSeq" id="WP_020893098.1">
    <property type="nucleotide sequence ID" value="NZ_BJYV01000024.1"/>
</dbReference>
<evidence type="ECO:0008006" key="4">
    <source>
        <dbReference type="Google" id="ProtNLM"/>
    </source>
</evidence>
<dbReference type="Pfam" id="PF07609">
    <property type="entry name" value="DUF1572"/>
    <property type="match status" value="1"/>
</dbReference>
<name>A0A512CH38_9BACT</name>
<feature type="region of interest" description="Disordered" evidence="1">
    <location>
        <begin position="167"/>
        <end position="193"/>
    </location>
</feature>
<reference evidence="2 3" key="1">
    <citation type="submission" date="2019-07" db="EMBL/GenBank/DDBJ databases">
        <title>Whole genome shotgun sequence of Cyclobacterium qasimii NBRC 106168.</title>
        <authorList>
            <person name="Hosoyama A."/>
            <person name="Uohara A."/>
            <person name="Ohji S."/>
            <person name="Ichikawa N."/>
        </authorList>
    </citation>
    <scope>NUCLEOTIDE SEQUENCE [LARGE SCALE GENOMIC DNA]</scope>
    <source>
        <strain evidence="2 3">NBRC 106168</strain>
    </source>
</reference>
<gene>
    <name evidence="2" type="ORF">CQA01_40650</name>
</gene>
<sequence>MKSHPQVFLESSLHLFTYYKTLGEKALHQIPEEKLFWQFNEDSNSAAMIVKHLSGNMLSRWTDFLTADGEKPWRNRDAEFDNDFKNREELMKAWEIGWSTLFQALEGCDETDFDKKVYIRNQSHSLIEAISRQLTHYSTHVGQLIYLSKMLHLGSWESLSIPKGESKSFNKERFDQPKNDGKFSDDYLKKDGK</sequence>
<dbReference type="AlphaFoldDB" id="A0A512CH38"/>
<comment type="caution">
    <text evidence="2">The sequence shown here is derived from an EMBL/GenBank/DDBJ whole genome shotgun (WGS) entry which is preliminary data.</text>
</comment>
<evidence type="ECO:0000256" key="1">
    <source>
        <dbReference type="SAM" id="MobiDB-lite"/>
    </source>
</evidence>
<protein>
    <recommendedName>
        <fullName evidence="4">DUF1572 domain-containing protein</fullName>
    </recommendedName>
</protein>
<organism evidence="2 3">
    <name type="scientific">Cyclobacterium qasimii</name>
    <dbReference type="NCBI Taxonomy" id="1350429"/>
    <lineage>
        <taxon>Bacteria</taxon>
        <taxon>Pseudomonadati</taxon>
        <taxon>Bacteroidota</taxon>
        <taxon>Cytophagia</taxon>
        <taxon>Cytophagales</taxon>
        <taxon>Cyclobacteriaceae</taxon>
        <taxon>Cyclobacterium</taxon>
    </lineage>
</organism>
<proteinExistence type="predicted"/>
<dbReference type="EMBL" id="BJYV01000024">
    <property type="protein sequence ID" value="GEO23531.1"/>
    <property type="molecule type" value="Genomic_DNA"/>
</dbReference>
<dbReference type="InterPro" id="IPR011466">
    <property type="entry name" value="DUF1572"/>
</dbReference>
<evidence type="ECO:0000313" key="2">
    <source>
        <dbReference type="EMBL" id="GEO23531.1"/>
    </source>
</evidence>
<dbReference type="SUPFAM" id="SSF109854">
    <property type="entry name" value="DinB/YfiT-like putative metalloenzymes"/>
    <property type="match status" value="1"/>
</dbReference>